<dbReference type="Gene3D" id="1.20.1280.50">
    <property type="match status" value="1"/>
</dbReference>
<evidence type="ECO:0000313" key="3">
    <source>
        <dbReference type="Proteomes" id="UP000316621"/>
    </source>
</evidence>
<proteinExistence type="predicted"/>
<dbReference type="Pfam" id="PF12937">
    <property type="entry name" value="F-box-like"/>
    <property type="match status" value="1"/>
</dbReference>
<gene>
    <name evidence="2" type="ORF">C5167_017862</name>
</gene>
<keyword evidence="3" id="KW-1185">Reference proteome</keyword>
<dbReference type="Proteomes" id="UP000316621">
    <property type="component" value="Chromosome 2"/>
</dbReference>
<dbReference type="Gramene" id="RZC49439">
    <property type="protein sequence ID" value="RZC49439"/>
    <property type="gene ID" value="C5167_017862"/>
</dbReference>
<organism evidence="2 3">
    <name type="scientific">Papaver somniferum</name>
    <name type="common">Opium poppy</name>
    <dbReference type="NCBI Taxonomy" id="3469"/>
    <lineage>
        <taxon>Eukaryota</taxon>
        <taxon>Viridiplantae</taxon>
        <taxon>Streptophyta</taxon>
        <taxon>Embryophyta</taxon>
        <taxon>Tracheophyta</taxon>
        <taxon>Spermatophyta</taxon>
        <taxon>Magnoliopsida</taxon>
        <taxon>Ranunculales</taxon>
        <taxon>Papaveraceae</taxon>
        <taxon>Papaveroideae</taxon>
        <taxon>Papaver</taxon>
    </lineage>
</organism>
<dbReference type="PROSITE" id="PS50181">
    <property type="entry name" value="FBOX"/>
    <property type="match status" value="1"/>
</dbReference>
<evidence type="ECO:0000259" key="1">
    <source>
        <dbReference type="PROSITE" id="PS50181"/>
    </source>
</evidence>
<accession>A0A4Y7IPL7</accession>
<dbReference type="AlphaFoldDB" id="A0A4Y7IPL7"/>
<protein>
    <recommendedName>
        <fullName evidence="1">F-box domain-containing protein</fullName>
    </recommendedName>
</protein>
<feature type="domain" description="F-box" evidence="1">
    <location>
        <begin position="92"/>
        <end position="122"/>
    </location>
</feature>
<reference evidence="2 3" key="1">
    <citation type="journal article" date="2018" name="Science">
        <title>The opium poppy genome and morphinan production.</title>
        <authorList>
            <person name="Guo L."/>
            <person name="Winzer T."/>
            <person name="Yang X."/>
            <person name="Li Y."/>
            <person name="Ning Z."/>
            <person name="He Z."/>
            <person name="Teodor R."/>
            <person name="Lu Y."/>
            <person name="Bowser T.A."/>
            <person name="Graham I.A."/>
            <person name="Ye K."/>
        </authorList>
    </citation>
    <scope>NUCLEOTIDE SEQUENCE [LARGE SCALE GENOMIC DNA]</scope>
    <source>
        <strain evidence="3">cv. HN1</strain>
        <tissue evidence="2">Leaves</tissue>
    </source>
</reference>
<dbReference type="SUPFAM" id="SSF81383">
    <property type="entry name" value="F-box domain"/>
    <property type="match status" value="1"/>
</dbReference>
<dbReference type="EMBL" id="CM010716">
    <property type="protein sequence ID" value="RZC49439.1"/>
    <property type="molecule type" value="Genomic_DNA"/>
</dbReference>
<name>A0A4Y7IPL7_PAPSO</name>
<dbReference type="InterPro" id="IPR036047">
    <property type="entry name" value="F-box-like_dom_sf"/>
</dbReference>
<evidence type="ECO:0000313" key="2">
    <source>
        <dbReference type="EMBL" id="RZC49439.1"/>
    </source>
</evidence>
<dbReference type="InterPro" id="IPR001810">
    <property type="entry name" value="F-box_dom"/>
</dbReference>
<sequence length="122" mass="14349">MDDHFVIIDDQFVIMDDHFRNVSGHLVIVDCHKNSPNEKFKSLNSWHFLLPLSVRAREYRKEKKTSRKMKTIQYVLRSKGERKIPAKMGMCMSMVNRLPSEIIIEILSRLPTDSVLECRQVC</sequence>
<feature type="non-terminal residue" evidence="2">
    <location>
        <position position="122"/>
    </location>
</feature>